<feature type="transmembrane region" description="Helical" evidence="1">
    <location>
        <begin position="188"/>
        <end position="206"/>
    </location>
</feature>
<feature type="transmembrane region" description="Helical" evidence="1">
    <location>
        <begin position="540"/>
        <end position="558"/>
    </location>
</feature>
<feature type="transmembrane region" description="Helical" evidence="1">
    <location>
        <begin position="469"/>
        <end position="492"/>
    </location>
</feature>
<keyword evidence="1" id="KW-0812">Transmembrane</keyword>
<sequence>MAESGWLAHAWQMGWFDFKRTLSGMWDDKARLAMTVGPMVFIGAVGLALLIAFADELQGFSGVALTDGARGQVAMFWVFGVYIFTNRLVTQRSRVEAEELVLTAVSARTAAVGHIVAETLRGLAYFAAPIVVLTAAGFIIFGSSGVFLTIPIAALTFVMTTIITGTAVGYSIAWLLTHVKFVRRYKTIIGGAAVAVVMGGYLFAVLGPTEGMNVSFMSWVPTGWVLDVGVLGVGGAIKGSTVKAIGSLVTSALIIVSGIFATERITSGYWFSEPVSIDDADEPTDHSERSFRLSPLPFPGFISQPTRRVSEWVILRSIRDPSRLSYLTLPAVVVFDAGFIAYSNGALDVVLAPVLAIGLPWILSEIAAMNPLGDEGSMLPMMAATISARQYVHGLLVPGLLYGLPIAGVLTALAGMISSYSPMEIAGLVGIALYLTLVAVTIAPALGMAMPRFDAISIGRSDDVLPPRVSTIVIHSVSVVVPGALLGGLLLGPELTRTALSFIFGGLPALVLGLLDVGGVSWFEQLMNNIQAIDVVTLRYGLGGGLFAGGLLVAGICYRNAISRFEKYEPQ</sequence>
<protein>
    <submittedName>
        <fullName evidence="2">Uncharacterized protein</fullName>
    </submittedName>
</protein>
<feature type="transmembrane region" description="Helical" evidence="1">
    <location>
        <begin position="218"/>
        <end position="237"/>
    </location>
</feature>
<feature type="transmembrane region" description="Helical" evidence="1">
    <location>
        <begin position="324"/>
        <end position="342"/>
    </location>
</feature>
<feature type="transmembrane region" description="Helical" evidence="1">
    <location>
        <begin position="391"/>
        <end position="413"/>
    </location>
</feature>
<keyword evidence="1" id="KW-0472">Membrane</keyword>
<proteinExistence type="predicted"/>
<reference evidence="2 3" key="1">
    <citation type="submission" date="2018-11" db="EMBL/GenBank/DDBJ databases">
        <title>Taxonoimc description of Halomarina strain SPP-AMP-1.</title>
        <authorList>
            <person name="Pal Y."/>
            <person name="Srinivasana K."/>
            <person name="Verma A."/>
            <person name="Kumar P."/>
        </authorList>
    </citation>
    <scope>NUCLEOTIDE SEQUENCE [LARGE SCALE GENOMIC DNA]</scope>
    <source>
        <strain evidence="2 3">SPP-AMP-1</strain>
    </source>
</reference>
<dbReference type="EMBL" id="RRCH01000028">
    <property type="protein sequence ID" value="RRJ29436.1"/>
    <property type="molecule type" value="Genomic_DNA"/>
</dbReference>
<comment type="caution">
    <text evidence="2">The sequence shown here is derived from an EMBL/GenBank/DDBJ whole genome shotgun (WGS) entry which is preliminary data.</text>
</comment>
<feature type="transmembrane region" description="Helical" evidence="1">
    <location>
        <begin position="499"/>
        <end position="520"/>
    </location>
</feature>
<accession>A0A3P3R7M3</accession>
<keyword evidence="3" id="KW-1185">Reference proteome</keyword>
<feature type="transmembrane region" description="Helical" evidence="1">
    <location>
        <begin position="244"/>
        <end position="262"/>
    </location>
</feature>
<feature type="transmembrane region" description="Helical" evidence="1">
    <location>
        <begin position="148"/>
        <end position="176"/>
    </location>
</feature>
<feature type="transmembrane region" description="Helical" evidence="1">
    <location>
        <begin position="425"/>
        <end position="449"/>
    </location>
</feature>
<evidence type="ECO:0000313" key="2">
    <source>
        <dbReference type="EMBL" id="RRJ29436.1"/>
    </source>
</evidence>
<feature type="transmembrane region" description="Helical" evidence="1">
    <location>
        <begin position="349"/>
        <end position="371"/>
    </location>
</feature>
<dbReference type="RefSeq" id="WP_124955426.1">
    <property type="nucleotide sequence ID" value="NZ_RRCH01000028.1"/>
</dbReference>
<feature type="transmembrane region" description="Helical" evidence="1">
    <location>
        <begin position="32"/>
        <end position="53"/>
    </location>
</feature>
<gene>
    <name evidence="2" type="ORF">EIK79_12395</name>
</gene>
<evidence type="ECO:0000256" key="1">
    <source>
        <dbReference type="SAM" id="Phobius"/>
    </source>
</evidence>
<name>A0A3P3R7M3_9EURY</name>
<dbReference type="AlphaFoldDB" id="A0A3P3R7M3"/>
<dbReference type="OrthoDB" id="293659at2157"/>
<organism evidence="2 3">
    <name type="scientific">Halocatena pleomorpha</name>
    <dbReference type="NCBI Taxonomy" id="1785090"/>
    <lineage>
        <taxon>Archaea</taxon>
        <taxon>Methanobacteriati</taxon>
        <taxon>Methanobacteriota</taxon>
        <taxon>Stenosarchaea group</taxon>
        <taxon>Halobacteria</taxon>
        <taxon>Halobacteriales</taxon>
        <taxon>Natronomonadaceae</taxon>
        <taxon>Halocatena</taxon>
    </lineage>
</organism>
<evidence type="ECO:0000313" key="3">
    <source>
        <dbReference type="Proteomes" id="UP000282322"/>
    </source>
</evidence>
<feature type="transmembrane region" description="Helical" evidence="1">
    <location>
        <begin position="73"/>
        <end position="89"/>
    </location>
</feature>
<keyword evidence="1" id="KW-1133">Transmembrane helix</keyword>
<feature type="transmembrane region" description="Helical" evidence="1">
    <location>
        <begin position="123"/>
        <end position="142"/>
    </location>
</feature>
<dbReference type="Proteomes" id="UP000282322">
    <property type="component" value="Unassembled WGS sequence"/>
</dbReference>